<dbReference type="EMBL" id="MVGT01001044">
    <property type="protein sequence ID" value="OVA14429.1"/>
    <property type="molecule type" value="Genomic_DNA"/>
</dbReference>
<proteinExistence type="inferred from homology"/>
<keyword evidence="2" id="KW-0436">Ligase</keyword>
<dbReference type="InterPro" id="IPR055378">
    <property type="entry name" value="GH3_C"/>
</dbReference>
<reference evidence="5 6" key="1">
    <citation type="journal article" date="2017" name="Mol. Plant">
        <title>The Genome of Medicinal Plant Macleaya cordata Provides New Insights into Benzylisoquinoline Alkaloids Metabolism.</title>
        <authorList>
            <person name="Liu X."/>
            <person name="Liu Y."/>
            <person name="Huang P."/>
            <person name="Ma Y."/>
            <person name="Qing Z."/>
            <person name="Tang Q."/>
            <person name="Cao H."/>
            <person name="Cheng P."/>
            <person name="Zheng Y."/>
            <person name="Yuan Z."/>
            <person name="Zhou Y."/>
            <person name="Liu J."/>
            <person name="Tang Z."/>
            <person name="Zhuo Y."/>
            <person name="Zhang Y."/>
            <person name="Yu L."/>
            <person name="Huang J."/>
            <person name="Yang P."/>
            <person name="Peng Q."/>
            <person name="Zhang J."/>
            <person name="Jiang W."/>
            <person name="Zhang Z."/>
            <person name="Lin K."/>
            <person name="Ro D.K."/>
            <person name="Chen X."/>
            <person name="Xiong X."/>
            <person name="Shang Y."/>
            <person name="Huang S."/>
            <person name="Zeng J."/>
        </authorList>
    </citation>
    <scope>NUCLEOTIDE SEQUENCE [LARGE SCALE GENOMIC DNA]</scope>
    <source>
        <strain evidence="6">cv. BLH2017</strain>
        <tissue evidence="5">Root</tissue>
    </source>
</reference>
<dbReference type="PANTHER" id="PTHR31901">
    <property type="entry name" value="GH3 DOMAIN-CONTAINING PROTEIN"/>
    <property type="match status" value="1"/>
</dbReference>
<evidence type="ECO:0000256" key="2">
    <source>
        <dbReference type="ARBA" id="ARBA00022598"/>
    </source>
</evidence>
<dbReference type="InterPro" id="IPR004993">
    <property type="entry name" value="GH3"/>
</dbReference>
<dbReference type="Pfam" id="PF23572">
    <property type="entry name" value="GH3_C"/>
    <property type="match status" value="1"/>
</dbReference>
<dbReference type="Proteomes" id="UP000195402">
    <property type="component" value="Unassembled WGS sequence"/>
</dbReference>
<name>A0A200QVD8_MACCD</name>
<feature type="domain" description="GH3 middle" evidence="3">
    <location>
        <begin position="383"/>
        <end position="458"/>
    </location>
</feature>
<evidence type="ECO:0000259" key="4">
    <source>
        <dbReference type="Pfam" id="PF23572"/>
    </source>
</evidence>
<dbReference type="AlphaFoldDB" id="A0A200QVD8"/>
<comment type="caution">
    <text evidence="5">The sequence shown here is derived from an EMBL/GenBank/DDBJ whole genome shotgun (WGS) entry which is preliminary data.</text>
</comment>
<protein>
    <submittedName>
        <fullName evidence="5">GH3 auxin-responsive promoter</fullName>
    </submittedName>
</protein>
<comment type="similarity">
    <text evidence="1">Belongs to the IAA-amido conjugating enzyme family.</text>
</comment>
<dbReference type="InterPro" id="IPR055377">
    <property type="entry name" value="GH3_M"/>
</dbReference>
<dbReference type="InParanoid" id="A0A200QVD8"/>
<evidence type="ECO:0000256" key="1">
    <source>
        <dbReference type="ARBA" id="ARBA00008068"/>
    </source>
</evidence>
<evidence type="ECO:0000313" key="6">
    <source>
        <dbReference type="Proteomes" id="UP000195402"/>
    </source>
</evidence>
<gene>
    <name evidence="5" type="ORF">BVC80_1367g41</name>
</gene>
<evidence type="ECO:0000313" key="5">
    <source>
        <dbReference type="EMBL" id="OVA14429.1"/>
    </source>
</evidence>
<accession>A0A200QVD8</accession>
<keyword evidence="6" id="KW-1185">Reference proteome</keyword>
<evidence type="ECO:0000259" key="3">
    <source>
        <dbReference type="Pfam" id="PF23571"/>
    </source>
</evidence>
<dbReference type="OrthoDB" id="10004661at2759"/>
<dbReference type="PANTHER" id="PTHR31901:SF9">
    <property type="entry name" value="GH3 DOMAIN-CONTAINING PROTEIN"/>
    <property type="match status" value="1"/>
</dbReference>
<organism evidence="5 6">
    <name type="scientific">Macleaya cordata</name>
    <name type="common">Five-seeded plume-poppy</name>
    <name type="synonym">Bocconia cordata</name>
    <dbReference type="NCBI Taxonomy" id="56857"/>
    <lineage>
        <taxon>Eukaryota</taxon>
        <taxon>Viridiplantae</taxon>
        <taxon>Streptophyta</taxon>
        <taxon>Embryophyta</taxon>
        <taxon>Tracheophyta</taxon>
        <taxon>Spermatophyta</taxon>
        <taxon>Magnoliopsida</taxon>
        <taxon>Ranunculales</taxon>
        <taxon>Papaveraceae</taxon>
        <taxon>Papaveroideae</taxon>
        <taxon>Macleaya</taxon>
    </lineage>
</organism>
<sequence>MSTEAPNNSTSTTVHQMKDYNVVAQENSTSYGIINIDDKHKKALQFIEDVTINADEIQKQVLYEILSTNAQVEYLQRHGLDGHTDRESFKKVVPVVTYEDLKPDITRIANGDTSPILCAHPISQFFSSSGTSGGEFKLMPAVNSKEQSERRHLFFSLATPIISQYIPGQEKGKGMYFKFVKEETKTPGGLVQRTAVTGLLKSSQFKERPHDYFGNLTSPYETLLCVDSYQSMYSQLLCGLYQNNQVLRVGAVYAYGFILMISFLQQHWTLLCNDIRTGTLDAQITDPSVREAVLIKVLTKPNPELADFIEAECSKDSWRGIITRLWPNTKYIDAVISGSMSQYVPALDYFGNGLPILSIRYLASEGSFGLNLNPLCKPNEVSYTLIPIMAYFEFLPIDEKKNEEEQQQELVDLVDVKLGKEYELVVTTYAGFYRYRVGDVLRVAGFKNNAPQFKFIGRENVALSIDVEKTNEAELQNAVKNAVNNHLAPLGVSLEDYTSYADTSTIPGHYVLYWELHGPYNNHAAAASSSSIIPQSVFEECCLTIEESLNNTYRLYRFTVKSIGPLEIKIVETGSFEKLMDNAISRGASISQYKTPRCVKFAPIVELLNSRVLLNYFSPEMPKI</sequence>
<dbReference type="GO" id="GO:0005737">
    <property type="term" value="C:cytoplasm"/>
    <property type="evidence" value="ECO:0007669"/>
    <property type="project" value="TreeGrafter"/>
</dbReference>
<dbReference type="GO" id="GO:0016881">
    <property type="term" value="F:acid-amino acid ligase activity"/>
    <property type="evidence" value="ECO:0007669"/>
    <property type="project" value="TreeGrafter"/>
</dbReference>
<dbReference type="Pfam" id="PF03321">
    <property type="entry name" value="GH3"/>
    <property type="match status" value="1"/>
</dbReference>
<feature type="domain" description="GH3 C-terminal" evidence="4">
    <location>
        <begin position="474"/>
        <end position="601"/>
    </location>
</feature>
<dbReference type="Pfam" id="PF23571">
    <property type="entry name" value="GH3_M"/>
    <property type="match status" value="1"/>
</dbReference>